<keyword evidence="1" id="KW-0732">Signal</keyword>
<proteinExistence type="predicted"/>
<organism evidence="2 3">
    <name type="scientific">Bacillus salacetis</name>
    <dbReference type="NCBI Taxonomy" id="2315464"/>
    <lineage>
        <taxon>Bacteria</taxon>
        <taxon>Bacillati</taxon>
        <taxon>Bacillota</taxon>
        <taxon>Bacilli</taxon>
        <taxon>Bacillales</taxon>
        <taxon>Bacillaceae</taxon>
        <taxon>Bacillus</taxon>
    </lineage>
</organism>
<evidence type="ECO:0008006" key="4">
    <source>
        <dbReference type="Google" id="ProtNLM"/>
    </source>
</evidence>
<reference evidence="2 3" key="1">
    <citation type="submission" date="2018-09" db="EMBL/GenBank/DDBJ databases">
        <title>Bacillus saliacetes sp. nov., isolated from Thai shrimp paste (Ka-pi).</title>
        <authorList>
            <person name="Daroonpunt R."/>
            <person name="Tanasupawat S."/>
            <person name="Yiamsombut S."/>
        </authorList>
    </citation>
    <scope>NUCLEOTIDE SEQUENCE [LARGE SCALE GENOMIC DNA]</scope>
    <source>
        <strain evidence="2 3">SKP7-4</strain>
    </source>
</reference>
<evidence type="ECO:0000313" key="3">
    <source>
        <dbReference type="Proteomes" id="UP000265801"/>
    </source>
</evidence>
<comment type="caution">
    <text evidence="2">The sequence shown here is derived from an EMBL/GenBank/DDBJ whole genome shotgun (WGS) entry which is preliminary data.</text>
</comment>
<accession>A0A3A1QRF1</accession>
<feature type="signal peptide" evidence="1">
    <location>
        <begin position="1"/>
        <end position="25"/>
    </location>
</feature>
<dbReference type="AlphaFoldDB" id="A0A3A1QRF1"/>
<feature type="chain" id="PRO_5017320640" description="DUF2712 domain-containing protein" evidence="1">
    <location>
        <begin position="26"/>
        <end position="133"/>
    </location>
</feature>
<dbReference type="RefSeq" id="WP_119549687.1">
    <property type="nucleotide sequence ID" value="NZ_QXIR01000057.1"/>
</dbReference>
<gene>
    <name evidence="2" type="ORF">D3H55_23145</name>
</gene>
<name>A0A3A1QRF1_9BACI</name>
<keyword evidence="3" id="KW-1185">Reference proteome</keyword>
<sequence>MKKAKRIITSLLLTAFLISPVIALAAGNEHIYAYEFKYKLNSSLYYLDSGPKGIIKMYNNSSSAKAGYFYVDLYKASSWGSDFIQTQSFPMNKSSLTTSFCCSSAAGNYRFTMRKADDGIIVKGNGKLYDTWD</sequence>
<dbReference type="OrthoDB" id="9994994at2"/>
<protein>
    <recommendedName>
        <fullName evidence="4">DUF2712 domain-containing protein</fullName>
    </recommendedName>
</protein>
<dbReference type="EMBL" id="QXIR01000057">
    <property type="protein sequence ID" value="RIW27280.1"/>
    <property type="molecule type" value="Genomic_DNA"/>
</dbReference>
<dbReference type="Proteomes" id="UP000265801">
    <property type="component" value="Unassembled WGS sequence"/>
</dbReference>
<evidence type="ECO:0000256" key="1">
    <source>
        <dbReference type="SAM" id="SignalP"/>
    </source>
</evidence>
<evidence type="ECO:0000313" key="2">
    <source>
        <dbReference type="EMBL" id="RIW27280.1"/>
    </source>
</evidence>